<name>A0A9X3ESF5_9BACT</name>
<keyword evidence="2" id="KW-1185">Reference proteome</keyword>
<accession>A0A9X3ESF5</accession>
<evidence type="ECO:0000313" key="1">
    <source>
        <dbReference type="EMBL" id="MCY1009031.1"/>
    </source>
</evidence>
<proteinExistence type="predicted"/>
<dbReference type="Proteomes" id="UP001150924">
    <property type="component" value="Unassembled WGS sequence"/>
</dbReference>
<gene>
    <name evidence="1" type="ORF">OV079_26420</name>
</gene>
<comment type="caution">
    <text evidence="1">The sequence shown here is derived from an EMBL/GenBank/DDBJ whole genome shotgun (WGS) entry which is preliminary data.</text>
</comment>
<reference evidence="1" key="1">
    <citation type="submission" date="2022-11" db="EMBL/GenBank/DDBJ databases">
        <title>Minimal conservation of predation-associated metabolite biosynthetic gene clusters underscores biosynthetic potential of Myxococcota including descriptions for ten novel species: Archangium lansinium sp. nov., Myxococcus landrumus sp. nov., Nannocystis bai.</title>
        <authorList>
            <person name="Ahearne A."/>
            <person name="Stevens C."/>
            <person name="Phillips K."/>
        </authorList>
    </citation>
    <scope>NUCLEOTIDE SEQUENCE</scope>
    <source>
        <strain evidence="1">Na p29</strain>
    </source>
</reference>
<dbReference type="AlphaFoldDB" id="A0A9X3ESF5"/>
<protein>
    <submittedName>
        <fullName evidence="1">Uncharacterized protein</fullName>
    </submittedName>
</protein>
<evidence type="ECO:0000313" key="2">
    <source>
        <dbReference type="Proteomes" id="UP001150924"/>
    </source>
</evidence>
<sequence>MSKSSRCDPAAARQRVVHARRVRPATYSMAMKIRPAEALTSKIWTTLGCDSWASALASWRIRPCALLPRESVRTRLMATRRSSCSS</sequence>
<organism evidence="1 2">
    <name type="scientific">Nannocystis pusilla</name>
    <dbReference type="NCBI Taxonomy" id="889268"/>
    <lineage>
        <taxon>Bacteria</taxon>
        <taxon>Pseudomonadati</taxon>
        <taxon>Myxococcota</taxon>
        <taxon>Polyangia</taxon>
        <taxon>Nannocystales</taxon>
        <taxon>Nannocystaceae</taxon>
        <taxon>Nannocystis</taxon>
    </lineage>
</organism>
<dbReference type="EMBL" id="JAPNKE010000002">
    <property type="protein sequence ID" value="MCY1009031.1"/>
    <property type="molecule type" value="Genomic_DNA"/>
</dbReference>